<evidence type="ECO:0000256" key="8">
    <source>
        <dbReference type="PROSITE-ProRule" id="PRU00339"/>
    </source>
</evidence>
<keyword evidence="8" id="KW-0802">TPR repeat</keyword>
<dbReference type="GO" id="GO:0004673">
    <property type="term" value="F:protein histidine kinase activity"/>
    <property type="evidence" value="ECO:0007669"/>
    <property type="project" value="UniProtKB-EC"/>
</dbReference>
<evidence type="ECO:0000256" key="3">
    <source>
        <dbReference type="ARBA" id="ARBA00022553"/>
    </source>
</evidence>
<dbReference type="Pfam" id="PF13181">
    <property type="entry name" value="TPR_8"/>
    <property type="match status" value="2"/>
</dbReference>
<evidence type="ECO:0000259" key="10">
    <source>
        <dbReference type="SMART" id="SM00387"/>
    </source>
</evidence>
<dbReference type="Pfam" id="PF07568">
    <property type="entry name" value="HisKA_2"/>
    <property type="match status" value="1"/>
</dbReference>
<evidence type="ECO:0000256" key="2">
    <source>
        <dbReference type="ARBA" id="ARBA00012438"/>
    </source>
</evidence>
<sequence>MITGKNIILALFFVVLFSSSGNGQIFDFSKPDPYKKVFVETDDFDVSYLQILEDALDKIETDTLKFTVLNDLAYYWHTRNLTTALGFTEKGLKLTNEKNNGLWHGRFQITQGAILLRQEKLDTAEVILLEAAKKVEETDFAFLNTQLGYVYERRGQLGRAADYALKTFRLGEKLNDKKALGIAYSDLSNLFWKQGKYEEGLEYGLKSLSFFEELGLNDLDYDFTLYIVGNNYLSLKQYDKAMEYYERSIEIGEHYGFYNNLSDVYISLVDLYAFLNQLNKAEEAGKNAIKYAYLLDNAFMLMRSYLSVGELQSDNGNYPGAIENIQKSIEVATPNFGDGFFLSKAYNSLGKAYAKNEQYQEAYKAFSEYDSLNRIVFTAEADQRISRLQTEFEVAQKENTIQLQETKLLQQKTSQNLISLIASLLLLFLLVLFISFRNNRKKNKRLRKQNKEKEFLLKEIHHRVKNNLEVVSSLLALQTAQVKDPNVVSAMKESQNRVYSMSIIHQRLYQSNHLSTIEMKDYFFNLGTHILDSFGEEERIKINYKMAELHLDVDTAVPLGLIVNELLTNSLKYAFPNERQGVITIDLSRKSAENIQLLVKDNGIGQTRDGPIKGTGFGKKLIELLTKQLDGTRQVIHTPGTQYLFEFKVHKAV</sequence>
<dbReference type="eggNOG" id="COG3920">
    <property type="taxonomic scope" value="Bacteria"/>
</dbReference>
<feature type="domain" description="Histidine kinase/HSP90-like ATPase" evidence="10">
    <location>
        <begin position="554"/>
        <end position="651"/>
    </location>
</feature>
<dbReference type="InterPro" id="IPR011495">
    <property type="entry name" value="Sig_transdc_His_kin_sub2_dim/P"/>
</dbReference>
<evidence type="ECO:0000256" key="7">
    <source>
        <dbReference type="ARBA" id="ARBA00022840"/>
    </source>
</evidence>
<dbReference type="InterPro" id="IPR011990">
    <property type="entry name" value="TPR-like_helical_dom_sf"/>
</dbReference>
<dbReference type="Gene3D" id="3.30.450.20">
    <property type="entry name" value="PAS domain"/>
    <property type="match status" value="1"/>
</dbReference>
<evidence type="ECO:0000313" key="11">
    <source>
        <dbReference type="EMBL" id="EHQ01482.1"/>
    </source>
</evidence>
<evidence type="ECO:0000256" key="4">
    <source>
        <dbReference type="ARBA" id="ARBA00022679"/>
    </source>
</evidence>
<keyword evidence="6 11" id="KW-0418">Kinase</keyword>
<feature type="transmembrane region" description="Helical" evidence="9">
    <location>
        <begin position="417"/>
        <end position="436"/>
    </location>
</feature>
<evidence type="ECO:0000256" key="9">
    <source>
        <dbReference type="SAM" id="Phobius"/>
    </source>
</evidence>
<accession>H2BSV2</accession>
<dbReference type="SMART" id="SM00387">
    <property type="entry name" value="HATPase_c"/>
    <property type="match status" value="1"/>
</dbReference>
<dbReference type="Gene3D" id="3.30.565.10">
    <property type="entry name" value="Histidine kinase-like ATPase, C-terminal domain"/>
    <property type="match status" value="1"/>
</dbReference>
<dbReference type="AlphaFoldDB" id="H2BSV2"/>
<dbReference type="InterPro" id="IPR003594">
    <property type="entry name" value="HATPase_dom"/>
</dbReference>
<dbReference type="EC" id="2.7.13.3" evidence="2"/>
<dbReference type="InterPro" id="IPR019734">
    <property type="entry name" value="TPR_rpt"/>
</dbReference>
<dbReference type="STRING" id="865937.Gilli_0782"/>
<keyword evidence="3" id="KW-0597">Phosphoprotein</keyword>
<protein>
    <recommendedName>
        <fullName evidence="2">histidine kinase</fullName>
        <ecNumber evidence="2">2.7.13.3</ecNumber>
    </recommendedName>
</protein>
<evidence type="ECO:0000256" key="1">
    <source>
        <dbReference type="ARBA" id="ARBA00000085"/>
    </source>
</evidence>
<keyword evidence="4" id="KW-0808">Transferase</keyword>
<evidence type="ECO:0000256" key="5">
    <source>
        <dbReference type="ARBA" id="ARBA00022741"/>
    </source>
</evidence>
<dbReference type="Gene3D" id="1.25.40.10">
    <property type="entry name" value="Tetratricopeptide repeat domain"/>
    <property type="match status" value="3"/>
</dbReference>
<evidence type="ECO:0000256" key="6">
    <source>
        <dbReference type="ARBA" id="ARBA00022777"/>
    </source>
</evidence>
<dbReference type="SMART" id="SM00028">
    <property type="entry name" value="TPR"/>
    <property type="match status" value="6"/>
</dbReference>
<dbReference type="Proteomes" id="UP000003844">
    <property type="component" value="Unassembled WGS sequence"/>
</dbReference>
<dbReference type="PROSITE" id="PS50005">
    <property type="entry name" value="TPR"/>
    <property type="match status" value="2"/>
</dbReference>
<keyword evidence="9" id="KW-0812">Transmembrane</keyword>
<dbReference type="EMBL" id="JH594606">
    <property type="protein sequence ID" value="EHQ01482.1"/>
    <property type="molecule type" value="Genomic_DNA"/>
</dbReference>
<comment type="catalytic activity">
    <reaction evidence="1">
        <text>ATP + protein L-histidine = ADP + protein N-phospho-L-histidine.</text>
        <dbReference type="EC" id="2.7.13.3"/>
    </reaction>
</comment>
<keyword evidence="7" id="KW-0067">ATP-binding</keyword>
<dbReference type="Pfam" id="PF02518">
    <property type="entry name" value="HATPase_c"/>
    <property type="match status" value="1"/>
</dbReference>
<reference evidence="12" key="1">
    <citation type="journal article" date="2012" name="Stand. Genomic Sci.">
        <title>Genome sequence of the Antarctic rhodopsins-containing flavobacterium Gillisia limnaea type strain (R-8282(T)).</title>
        <authorList>
            <person name="Riedel T."/>
            <person name="Held B."/>
            <person name="Nolan M."/>
            <person name="Lucas S."/>
            <person name="Lapidus A."/>
            <person name="Tice H."/>
            <person name="Del Rio T.G."/>
            <person name="Cheng J.F."/>
            <person name="Han C."/>
            <person name="Tapia R."/>
            <person name="Goodwin L.A."/>
            <person name="Pitluck S."/>
            <person name="Liolios K."/>
            <person name="Mavromatis K."/>
            <person name="Pagani I."/>
            <person name="Ivanova N."/>
            <person name="Mikhailova N."/>
            <person name="Pati A."/>
            <person name="Chen A."/>
            <person name="Palaniappan K."/>
            <person name="Land M."/>
            <person name="Rohde M."/>
            <person name="Tindall B.J."/>
            <person name="Detter J.C."/>
            <person name="Goker M."/>
            <person name="Bristow J."/>
            <person name="Eisen J.A."/>
            <person name="Markowitz V."/>
            <person name="Hugenholtz P."/>
            <person name="Kyrpides N.C."/>
            <person name="Klenk H.P."/>
            <person name="Woyke T."/>
        </authorList>
    </citation>
    <scope>NUCLEOTIDE SEQUENCE [LARGE SCALE GENOMIC DNA]</scope>
    <source>
        <strain evidence="12">DSM 15749 / LMG 21470 / R-8282</strain>
    </source>
</reference>
<dbReference type="PANTHER" id="PTHR41523:SF8">
    <property type="entry name" value="ETHYLENE RESPONSE SENSOR PROTEIN"/>
    <property type="match status" value="1"/>
</dbReference>
<feature type="repeat" description="TPR" evidence="8">
    <location>
        <begin position="343"/>
        <end position="376"/>
    </location>
</feature>
<dbReference type="eggNOG" id="COG0457">
    <property type="taxonomic scope" value="Bacteria"/>
</dbReference>
<dbReference type="SUPFAM" id="SSF48452">
    <property type="entry name" value="TPR-like"/>
    <property type="match status" value="2"/>
</dbReference>
<keyword evidence="9" id="KW-1133">Transmembrane helix</keyword>
<dbReference type="SUPFAM" id="SSF55874">
    <property type="entry name" value="ATPase domain of HSP90 chaperone/DNA topoisomerase II/histidine kinase"/>
    <property type="match status" value="1"/>
</dbReference>
<keyword evidence="12" id="KW-1185">Reference proteome</keyword>
<dbReference type="GO" id="GO:0005524">
    <property type="term" value="F:ATP binding"/>
    <property type="evidence" value="ECO:0007669"/>
    <property type="project" value="UniProtKB-KW"/>
</dbReference>
<dbReference type="HOGENOM" id="CLU_022307_0_0_10"/>
<proteinExistence type="predicted"/>
<dbReference type="RefSeq" id="WP_006987804.1">
    <property type="nucleotide sequence ID" value="NZ_JH594606.1"/>
</dbReference>
<gene>
    <name evidence="11" type="ORF">Gilli_0782</name>
</gene>
<feature type="repeat" description="TPR" evidence="8">
    <location>
        <begin position="222"/>
        <end position="255"/>
    </location>
</feature>
<keyword evidence="5" id="KW-0547">Nucleotide-binding</keyword>
<name>H2BSV2_GILLR</name>
<evidence type="ECO:0000313" key="12">
    <source>
        <dbReference type="Proteomes" id="UP000003844"/>
    </source>
</evidence>
<organism evidence="11 12">
    <name type="scientific">Gillisia limnaea (strain DSM 15749 / LMG 21470 / R-8282)</name>
    <dbReference type="NCBI Taxonomy" id="865937"/>
    <lineage>
        <taxon>Bacteria</taxon>
        <taxon>Pseudomonadati</taxon>
        <taxon>Bacteroidota</taxon>
        <taxon>Flavobacteriia</taxon>
        <taxon>Flavobacteriales</taxon>
        <taxon>Flavobacteriaceae</taxon>
        <taxon>Gillisia</taxon>
    </lineage>
</organism>
<dbReference type="InterPro" id="IPR036890">
    <property type="entry name" value="HATPase_C_sf"/>
</dbReference>
<dbReference type="PANTHER" id="PTHR41523">
    <property type="entry name" value="TWO-COMPONENT SYSTEM SENSOR PROTEIN"/>
    <property type="match status" value="1"/>
</dbReference>
<keyword evidence="9" id="KW-0472">Membrane</keyword>